<evidence type="ECO:0000313" key="4">
    <source>
        <dbReference type="EMBL" id="KXL53547.1"/>
    </source>
</evidence>
<evidence type="ECO:0000256" key="1">
    <source>
        <dbReference type="ARBA" id="ARBA00008270"/>
    </source>
</evidence>
<gene>
    <name evidence="4" type="primary">yddE_1</name>
    <name evidence="4" type="ORF">CLNEO_07730</name>
</gene>
<dbReference type="PIRSF" id="PIRSF016184">
    <property type="entry name" value="PhzC_PhzF"/>
    <property type="match status" value="1"/>
</dbReference>
<dbReference type="GO" id="GO:0005737">
    <property type="term" value="C:cytoplasm"/>
    <property type="evidence" value="ECO:0007669"/>
    <property type="project" value="TreeGrafter"/>
</dbReference>
<comment type="caution">
    <text evidence="4">The sequence shown here is derived from an EMBL/GenBank/DDBJ whole genome shotgun (WGS) entry which is preliminary data.</text>
</comment>
<dbReference type="Pfam" id="PF02567">
    <property type="entry name" value="PhzC-PhzF"/>
    <property type="match status" value="1"/>
</dbReference>
<comment type="similarity">
    <text evidence="1">Belongs to the PhzF family.</text>
</comment>
<accession>A0A136WGF1</accession>
<dbReference type="PANTHER" id="PTHR13774:SF17">
    <property type="entry name" value="PHENAZINE BIOSYNTHESIS-LIKE DOMAIN-CONTAINING PROTEIN"/>
    <property type="match status" value="1"/>
</dbReference>
<dbReference type="GO" id="GO:0016853">
    <property type="term" value="F:isomerase activity"/>
    <property type="evidence" value="ECO:0007669"/>
    <property type="project" value="UniProtKB-KW"/>
</dbReference>
<dbReference type="InterPro" id="IPR003719">
    <property type="entry name" value="Phenazine_PhzF-like"/>
</dbReference>
<dbReference type="Proteomes" id="UP000070539">
    <property type="component" value="Unassembled WGS sequence"/>
</dbReference>
<feature type="active site" evidence="3">
    <location>
        <position position="44"/>
    </location>
</feature>
<protein>
    <submittedName>
        <fullName evidence="4">Putative isomerase YddE</fullName>
        <ecNumber evidence="4">5.1.-.-</ecNumber>
    </submittedName>
</protein>
<dbReference type="AlphaFoldDB" id="A0A136WGF1"/>
<dbReference type="SUPFAM" id="SSF54506">
    <property type="entry name" value="Diaminopimelate epimerase-like"/>
    <property type="match status" value="1"/>
</dbReference>
<evidence type="ECO:0000256" key="2">
    <source>
        <dbReference type="ARBA" id="ARBA00023235"/>
    </source>
</evidence>
<evidence type="ECO:0000313" key="5">
    <source>
        <dbReference type="Proteomes" id="UP000070539"/>
    </source>
</evidence>
<keyword evidence="2 4" id="KW-0413">Isomerase</keyword>
<dbReference type="Gene3D" id="3.10.310.10">
    <property type="entry name" value="Diaminopimelate Epimerase, Chain A, domain 1"/>
    <property type="match status" value="2"/>
</dbReference>
<dbReference type="EMBL" id="LRVM01000002">
    <property type="protein sequence ID" value="KXL53547.1"/>
    <property type="molecule type" value="Genomic_DNA"/>
</dbReference>
<dbReference type="RefSeq" id="WP_066084831.1">
    <property type="nucleotide sequence ID" value="NZ_LRVM01000002.1"/>
</dbReference>
<sequence length="262" mass="29168">MDYYIVDTFTDTLFAGNPTGVCIAKNNLTDAVMQKIAKENRYSETAFVQKINAAYSLRFFTPTKEVPYCIHATLAASFVIHHFLQQAAHSIHFETKGGDLRVLCNGNKYKIFTPAFSYAPWHGTEEIEDILGVHPKESYVSRDLFFLLDSPKEVQSIQPNFPKMEQLSQGLGVIVTAKGTDTDFVSRCFFPKLGVNEDMATGSSNCILASFWASRLKKTKLSALQLSQRTAQLLCEVDENTVSIEGSAVLYLKGEIQIPSSL</sequence>
<dbReference type="EC" id="5.1.-.-" evidence="4"/>
<keyword evidence="5" id="KW-1185">Reference proteome</keyword>
<dbReference type="PATRIC" id="fig|36847.3.peg.922"/>
<evidence type="ECO:0000256" key="3">
    <source>
        <dbReference type="PIRSR" id="PIRSR016184-1"/>
    </source>
</evidence>
<reference evidence="4 5" key="1">
    <citation type="submission" date="2016-01" db="EMBL/GenBank/DDBJ databases">
        <title>Genome sequence of Clostridium neopropionicum X4, DSM-3847.</title>
        <authorList>
            <person name="Poehlein A."/>
            <person name="Beck M.H."/>
            <person name="Bengelsdorf F.R."/>
            <person name="Daniel R."/>
            <person name="Duerre P."/>
        </authorList>
    </citation>
    <scope>NUCLEOTIDE SEQUENCE [LARGE SCALE GENOMIC DNA]</scope>
    <source>
        <strain evidence="4 5">DSM-3847</strain>
    </source>
</reference>
<dbReference type="OrthoDB" id="9788221at2"/>
<dbReference type="PANTHER" id="PTHR13774">
    <property type="entry name" value="PHENAZINE BIOSYNTHESIS PROTEIN"/>
    <property type="match status" value="1"/>
</dbReference>
<organism evidence="4 5">
    <name type="scientific">Anaerotignum neopropionicum</name>
    <dbReference type="NCBI Taxonomy" id="36847"/>
    <lineage>
        <taxon>Bacteria</taxon>
        <taxon>Bacillati</taxon>
        <taxon>Bacillota</taxon>
        <taxon>Clostridia</taxon>
        <taxon>Lachnospirales</taxon>
        <taxon>Anaerotignaceae</taxon>
        <taxon>Anaerotignum</taxon>
    </lineage>
</organism>
<name>A0A136WGF1_9FIRM</name>
<proteinExistence type="inferred from homology"/>
<dbReference type="NCBIfam" id="TIGR00654">
    <property type="entry name" value="PhzF_family"/>
    <property type="match status" value="1"/>
</dbReference>